<evidence type="ECO:0000259" key="4">
    <source>
        <dbReference type="PROSITE" id="PS50001"/>
    </source>
</evidence>
<evidence type="ECO:0000256" key="1">
    <source>
        <dbReference type="PROSITE-ProRule" id="PRU00168"/>
    </source>
</evidence>
<dbReference type="InterPro" id="IPR001660">
    <property type="entry name" value="SAM"/>
</dbReference>
<evidence type="ECO:0000259" key="5">
    <source>
        <dbReference type="PROSITE" id="PS50009"/>
    </source>
</evidence>
<sequence>MEECPLGALDSISVETWLLELRMECYRRQLEDFPNLKSVVNFKDVDLKKLGIQNAKDRATMIGSLSNYRSHMKSEGINKRVQSASSSHDHHHIGALIKKGSALNIKKLKGLLGGSGGSKGQQKVKKGQDVQTSPSSEEKFLHTIPEIKTNVEDFSRSLPSQAAAACFEDLIQGTTQKPYAVENDYVPDPRGSPQMPRHYPLQRSYTVSEQAPFHKDALLRPSHPRAQTMSNQAARSHCDHFSLQVQEPFHGIMDDDGNPNKHLSIVSMESGLGLTCDTDERDDFSRSLPLEQQPWFYGPMARGQVESLLDQDGDFLVIEDTITRGSYILSLLWEGRIFHVQINCNEIVVKNLRGAEKTGQKYQFGNGAFDSVPELIFNHLRYRIPLSTDFDGVLINPICHDISSTEYESSLLRPYGTLPRNFGRSIDSNLDHAMANADYYTMVHNKRASFRATRSASFSPCDSPRHSPVRDTISTPKASLLNQTSYSSSNLLGDMVDEDEMSDMAMASLYRDAPSSPATIYNEVDGKASSHIPDVVRPRTIDPYSTYDIPVPSKKAMEMQQSPSSHTSSREKYDQEDYEVMESVSIRSTLPPSPNLARSANHRSKSPSLDIHYSTVTPKSLRHERSVPVLGKNAGVKYAEITFKRSMSSAAHADVLERARAQTVTYATPRIVQENIPTPCKTPPPHPFSTYSQLSFSSLSSSKNTRLSPSSTPSSTKHSRRSHGSRPSSESPYSSRPTSIISGKNIKPPQAIAEIPSFLKEFSNDEVAMHLTQADAVCFLLAPRPGEDYDLWMNRVQELNTDGVFVGLEVLASQSGEKLWKKLFYRHLGLSQLVIVNLLHTSDVIERAKMLKRWIEIAELLQSGKCGNLFSFMAIMKGLESTQVIDMKRTWGVLKTHYTDTHTTYQDTLKGMISALSEGASIYDIEQLVIPAIQHLRKLYTEDSNSQQDMRLILEDFTTRTVGLDGLHSIVAHTADLSLNAKRKLGSYTYEPVLFDFLMQDCARMHLQNMGTSSDDPLERYRRFNIVLDALLSKIDNP</sequence>
<gene>
    <name evidence="7" type="primary">100631901</name>
</gene>
<evidence type="ECO:0008006" key="9">
    <source>
        <dbReference type="Google" id="ProtNLM"/>
    </source>
</evidence>
<feature type="domain" description="SAM" evidence="6">
    <location>
        <begin position="13"/>
        <end position="71"/>
    </location>
</feature>
<dbReference type="InterPro" id="IPR036964">
    <property type="entry name" value="RASGEF_cat_dom_sf"/>
</dbReference>
<dbReference type="Pfam" id="PF00617">
    <property type="entry name" value="RasGEF"/>
    <property type="match status" value="1"/>
</dbReference>
<name>A0A1X7VB71_AMPQE</name>
<dbReference type="Gene3D" id="1.10.840.10">
    <property type="entry name" value="Ras guanine-nucleotide exchange factors catalytic domain"/>
    <property type="match status" value="1"/>
</dbReference>
<protein>
    <recommendedName>
        <fullName evidence="9">SH2 domain-containing protein</fullName>
    </recommendedName>
</protein>
<feature type="region of interest" description="Disordered" evidence="3">
    <location>
        <begin position="114"/>
        <end position="139"/>
    </location>
</feature>
<evidence type="ECO:0000313" key="8">
    <source>
        <dbReference type="Proteomes" id="UP000007879"/>
    </source>
</evidence>
<dbReference type="OrthoDB" id="2412973at2759"/>
<dbReference type="SMART" id="SM00252">
    <property type="entry name" value="SH2"/>
    <property type="match status" value="1"/>
</dbReference>
<dbReference type="InterPro" id="IPR001895">
    <property type="entry name" value="RASGEF_cat_dom"/>
</dbReference>
<dbReference type="GO" id="GO:0007264">
    <property type="term" value="P:small GTPase-mediated signal transduction"/>
    <property type="evidence" value="ECO:0007669"/>
    <property type="project" value="InterPro"/>
</dbReference>
<proteinExistence type="predicted"/>
<dbReference type="Pfam" id="PF00017">
    <property type="entry name" value="SH2"/>
    <property type="match status" value="1"/>
</dbReference>
<dbReference type="InterPro" id="IPR036860">
    <property type="entry name" value="SH2_dom_sf"/>
</dbReference>
<accession>A0A1X7VB71</accession>
<evidence type="ECO:0000256" key="3">
    <source>
        <dbReference type="SAM" id="MobiDB-lite"/>
    </source>
</evidence>
<dbReference type="EnsemblMetazoa" id="XM_019994373.1">
    <property type="protein sequence ID" value="XP_019849932.1"/>
    <property type="gene ID" value="LOC100631901"/>
</dbReference>
<feature type="region of interest" description="Disordered" evidence="3">
    <location>
        <begin position="588"/>
        <end position="611"/>
    </location>
</feature>
<dbReference type="PROSITE" id="PS50105">
    <property type="entry name" value="SAM_DOMAIN"/>
    <property type="match status" value="1"/>
</dbReference>
<dbReference type="Gene3D" id="1.10.150.50">
    <property type="entry name" value="Transcription Factor, Ets-1"/>
    <property type="match status" value="1"/>
</dbReference>
<dbReference type="GO" id="GO:0005085">
    <property type="term" value="F:guanyl-nucleotide exchange factor activity"/>
    <property type="evidence" value="ECO:0007669"/>
    <property type="project" value="UniProtKB-KW"/>
</dbReference>
<organism evidence="7">
    <name type="scientific">Amphimedon queenslandica</name>
    <name type="common">Sponge</name>
    <dbReference type="NCBI Taxonomy" id="400682"/>
    <lineage>
        <taxon>Eukaryota</taxon>
        <taxon>Metazoa</taxon>
        <taxon>Porifera</taxon>
        <taxon>Demospongiae</taxon>
        <taxon>Heteroscleromorpha</taxon>
        <taxon>Haplosclerida</taxon>
        <taxon>Niphatidae</taxon>
        <taxon>Amphimedon</taxon>
    </lineage>
</organism>
<dbReference type="SMART" id="SM00147">
    <property type="entry name" value="RasGEF"/>
    <property type="match status" value="1"/>
</dbReference>
<reference evidence="7" key="2">
    <citation type="submission" date="2017-05" db="UniProtKB">
        <authorList>
            <consortium name="EnsemblMetazoa"/>
        </authorList>
    </citation>
    <scope>IDENTIFICATION</scope>
</reference>
<keyword evidence="8" id="KW-1185">Reference proteome</keyword>
<dbReference type="Proteomes" id="UP000007879">
    <property type="component" value="Unassembled WGS sequence"/>
</dbReference>
<dbReference type="STRING" id="400682.A0A1X7VB71"/>
<dbReference type="PROSITE" id="PS50001">
    <property type="entry name" value="SH2"/>
    <property type="match status" value="1"/>
</dbReference>
<feature type="region of interest" description="Disordered" evidence="3">
    <location>
        <begin position="454"/>
        <end position="473"/>
    </location>
</feature>
<dbReference type="InterPro" id="IPR013761">
    <property type="entry name" value="SAM/pointed_sf"/>
</dbReference>
<dbReference type="PROSITE" id="PS50009">
    <property type="entry name" value="RASGEF_CAT"/>
    <property type="match status" value="1"/>
</dbReference>
<evidence type="ECO:0000259" key="6">
    <source>
        <dbReference type="PROSITE" id="PS50105"/>
    </source>
</evidence>
<reference evidence="8" key="1">
    <citation type="journal article" date="2010" name="Nature">
        <title>The Amphimedon queenslandica genome and the evolution of animal complexity.</title>
        <authorList>
            <person name="Srivastava M."/>
            <person name="Simakov O."/>
            <person name="Chapman J."/>
            <person name="Fahey B."/>
            <person name="Gauthier M.E."/>
            <person name="Mitros T."/>
            <person name="Richards G.S."/>
            <person name="Conaco C."/>
            <person name="Dacre M."/>
            <person name="Hellsten U."/>
            <person name="Larroux C."/>
            <person name="Putnam N.H."/>
            <person name="Stanke M."/>
            <person name="Adamska M."/>
            <person name="Darling A."/>
            <person name="Degnan S.M."/>
            <person name="Oakley T.H."/>
            <person name="Plachetzki D.C."/>
            <person name="Zhai Y."/>
            <person name="Adamski M."/>
            <person name="Calcino A."/>
            <person name="Cummins S.F."/>
            <person name="Goodstein D.M."/>
            <person name="Harris C."/>
            <person name="Jackson D.J."/>
            <person name="Leys S.P."/>
            <person name="Shu S."/>
            <person name="Woodcroft B.J."/>
            <person name="Vervoort M."/>
            <person name="Kosik K.S."/>
            <person name="Manning G."/>
            <person name="Degnan B.M."/>
            <person name="Rokhsar D.S."/>
        </authorList>
    </citation>
    <scope>NUCLEOTIDE SEQUENCE [LARGE SCALE GENOMIC DNA]</scope>
</reference>
<dbReference type="Gene3D" id="3.30.505.10">
    <property type="entry name" value="SH2 domain"/>
    <property type="match status" value="1"/>
</dbReference>
<dbReference type="SUPFAM" id="SSF48366">
    <property type="entry name" value="Ras GEF"/>
    <property type="match status" value="1"/>
</dbReference>
<feature type="domain" description="Ras-GEF" evidence="5">
    <location>
        <begin position="763"/>
        <end position="1017"/>
    </location>
</feature>
<dbReference type="SUPFAM" id="SSF55550">
    <property type="entry name" value="SH2 domain"/>
    <property type="match status" value="1"/>
</dbReference>
<feature type="compositionally biased region" description="Low complexity" evidence="3">
    <location>
        <begin position="725"/>
        <end position="739"/>
    </location>
</feature>
<feature type="compositionally biased region" description="Low complexity" evidence="3">
    <location>
        <begin position="688"/>
        <end position="716"/>
    </location>
</feature>
<evidence type="ECO:0000256" key="2">
    <source>
        <dbReference type="PROSITE-ProRule" id="PRU00191"/>
    </source>
</evidence>
<dbReference type="InterPro" id="IPR000980">
    <property type="entry name" value="SH2"/>
</dbReference>
<dbReference type="eggNOG" id="ENOG502QPX3">
    <property type="taxonomic scope" value="Eukaryota"/>
</dbReference>
<dbReference type="EnsemblMetazoa" id="Aqu2.1.36777_001">
    <property type="protein sequence ID" value="Aqu2.1.36777_001"/>
    <property type="gene ID" value="Aqu2.1.36777"/>
</dbReference>
<dbReference type="InterPro" id="IPR023578">
    <property type="entry name" value="Ras_GEF_dom_sf"/>
</dbReference>
<feature type="region of interest" description="Disordered" evidence="3">
    <location>
        <begin position="675"/>
        <end position="746"/>
    </location>
</feature>
<dbReference type="KEGG" id="aqu:100631901"/>
<dbReference type="AlphaFoldDB" id="A0A1X7VB71"/>
<dbReference type="InterPro" id="IPR051853">
    <property type="entry name" value="SH2-Ras-GEF_adapter"/>
</dbReference>
<keyword evidence="1" id="KW-0344">Guanine-nucleotide releasing factor</keyword>
<dbReference type="PANTHER" id="PTHR14247">
    <property type="entry name" value="BREAST CANCER ANTI-ESTROGEN RESISTANCE PROTEIN 3 HOMOLOG-LIKE PROTEIN"/>
    <property type="match status" value="1"/>
</dbReference>
<keyword evidence="2" id="KW-0727">SH2 domain</keyword>
<feature type="domain" description="SH2" evidence="4">
    <location>
        <begin position="295"/>
        <end position="398"/>
    </location>
</feature>
<dbReference type="SUPFAM" id="SSF47769">
    <property type="entry name" value="SAM/Pointed domain"/>
    <property type="match status" value="1"/>
</dbReference>
<feature type="region of interest" description="Disordered" evidence="3">
    <location>
        <begin position="554"/>
        <end position="574"/>
    </location>
</feature>
<evidence type="ECO:0000313" key="7">
    <source>
        <dbReference type="EnsemblMetazoa" id="Aqu2.1.36777_001"/>
    </source>
</evidence>
<dbReference type="InParanoid" id="A0A1X7VB71"/>
<dbReference type="PANTHER" id="PTHR14247:SF8">
    <property type="entry name" value="RAS-GEF DOMAIN-CONTAINING PROTEIN"/>
    <property type="match status" value="1"/>
</dbReference>